<dbReference type="PROSITE" id="PS50994">
    <property type="entry name" value="INTEGRASE"/>
    <property type="match status" value="1"/>
</dbReference>
<evidence type="ECO:0000256" key="1">
    <source>
        <dbReference type="ARBA" id="ARBA00022884"/>
    </source>
</evidence>
<evidence type="ECO:0000259" key="2">
    <source>
        <dbReference type="PROSITE" id="PS50994"/>
    </source>
</evidence>
<evidence type="ECO:0000313" key="3">
    <source>
        <dbReference type="EMBL" id="MBW0461310.1"/>
    </source>
</evidence>
<gene>
    <name evidence="3" type="ORF">O181_001025</name>
</gene>
<dbReference type="Gene3D" id="3.30.420.10">
    <property type="entry name" value="Ribonuclease H-like superfamily/Ribonuclease H"/>
    <property type="match status" value="1"/>
</dbReference>
<dbReference type="Proteomes" id="UP000765509">
    <property type="component" value="Unassembled WGS sequence"/>
</dbReference>
<evidence type="ECO:0000313" key="4">
    <source>
        <dbReference type="Proteomes" id="UP000765509"/>
    </source>
</evidence>
<dbReference type="InterPro" id="IPR001584">
    <property type="entry name" value="Integrase_cat-core"/>
</dbReference>
<dbReference type="InterPro" id="IPR050951">
    <property type="entry name" value="Retrovirus_Pol_polyprotein"/>
</dbReference>
<accession>A0A9Q3BA65</accession>
<dbReference type="InterPro" id="IPR036397">
    <property type="entry name" value="RNaseH_sf"/>
</dbReference>
<keyword evidence="4" id="KW-1185">Reference proteome</keyword>
<name>A0A9Q3BA65_9BASI</name>
<organism evidence="3 4">
    <name type="scientific">Austropuccinia psidii MF-1</name>
    <dbReference type="NCBI Taxonomy" id="1389203"/>
    <lineage>
        <taxon>Eukaryota</taxon>
        <taxon>Fungi</taxon>
        <taxon>Dikarya</taxon>
        <taxon>Basidiomycota</taxon>
        <taxon>Pucciniomycotina</taxon>
        <taxon>Pucciniomycetes</taxon>
        <taxon>Pucciniales</taxon>
        <taxon>Sphaerophragmiaceae</taxon>
        <taxon>Austropuccinia</taxon>
    </lineage>
</organism>
<protein>
    <recommendedName>
        <fullName evidence="2">Integrase catalytic domain-containing protein</fullName>
    </recommendedName>
</protein>
<sequence>MDTALLIWNKAVSWTGIFKNIISDRSPKFPSALWKNLHHLFGTNLSFSTAYHRQTDGLAEIMIQTLEYMVRRLCEYGLELKYCDGFTHYWCTLLP</sequence>
<dbReference type="PANTHER" id="PTHR37984">
    <property type="entry name" value="PROTEIN CBG26694"/>
    <property type="match status" value="1"/>
</dbReference>
<dbReference type="GO" id="GO:0015074">
    <property type="term" value="P:DNA integration"/>
    <property type="evidence" value="ECO:0007669"/>
    <property type="project" value="InterPro"/>
</dbReference>
<dbReference type="GO" id="GO:0003723">
    <property type="term" value="F:RNA binding"/>
    <property type="evidence" value="ECO:0007669"/>
    <property type="project" value="UniProtKB-KW"/>
</dbReference>
<dbReference type="InterPro" id="IPR012337">
    <property type="entry name" value="RNaseH-like_sf"/>
</dbReference>
<feature type="domain" description="Integrase catalytic" evidence="2">
    <location>
        <begin position="1"/>
        <end position="95"/>
    </location>
</feature>
<dbReference type="AlphaFoldDB" id="A0A9Q3BA65"/>
<keyword evidence="1" id="KW-0694">RNA-binding</keyword>
<dbReference type="GO" id="GO:0005634">
    <property type="term" value="C:nucleus"/>
    <property type="evidence" value="ECO:0007669"/>
    <property type="project" value="UniProtKB-ARBA"/>
</dbReference>
<dbReference type="SUPFAM" id="SSF53098">
    <property type="entry name" value="Ribonuclease H-like"/>
    <property type="match status" value="1"/>
</dbReference>
<reference evidence="3" key="1">
    <citation type="submission" date="2021-03" db="EMBL/GenBank/DDBJ databases">
        <title>Draft genome sequence of rust myrtle Austropuccinia psidii MF-1, a brazilian biotype.</title>
        <authorList>
            <person name="Quecine M.C."/>
            <person name="Pachon D.M.R."/>
            <person name="Bonatelli M.L."/>
            <person name="Correr F.H."/>
            <person name="Franceschini L.M."/>
            <person name="Leite T.F."/>
            <person name="Margarido G.R.A."/>
            <person name="Almeida C.A."/>
            <person name="Ferrarezi J.A."/>
            <person name="Labate C.A."/>
        </authorList>
    </citation>
    <scope>NUCLEOTIDE SEQUENCE</scope>
    <source>
        <strain evidence="3">MF-1</strain>
    </source>
</reference>
<dbReference type="EMBL" id="AVOT02000139">
    <property type="protein sequence ID" value="MBW0461310.1"/>
    <property type="molecule type" value="Genomic_DNA"/>
</dbReference>
<dbReference type="PANTHER" id="PTHR37984:SF5">
    <property type="entry name" value="PROTEIN NYNRIN-LIKE"/>
    <property type="match status" value="1"/>
</dbReference>
<proteinExistence type="predicted"/>
<comment type="caution">
    <text evidence="3">The sequence shown here is derived from an EMBL/GenBank/DDBJ whole genome shotgun (WGS) entry which is preliminary data.</text>
</comment>